<reference evidence="1 2" key="1">
    <citation type="journal article" date="2023" name="Mol. Biol. Evol.">
        <title>Genomics of Secondarily Temperate Adaptation in the Only Non-Antarctic Icefish.</title>
        <authorList>
            <person name="Rivera-Colon A.G."/>
            <person name="Rayamajhi N."/>
            <person name="Minhas B.F."/>
            <person name="Madrigal G."/>
            <person name="Bilyk K.T."/>
            <person name="Yoon V."/>
            <person name="Hune M."/>
            <person name="Gregory S."/>
            <person name="Cheng C.H.C."/>
            <person name="Catchen J.M."/>
        </authorList>
    </citation>
    <scope>NUCLEOTIDE SEQUENCE [LARGE SCALE GENOMIC DNA]</scope>
    <source>
        <strain evidence="1">JC2023a</strain>
    </source>
</reference>
<evidence type="ECO:0000313" key="2">
    <source>
        <dbReference type="Proteomes" id="UP001335648"/>
    </source>
</evidence>
<protein>
    <submittedName>
        <fullName evidence="1">Uncharacterized protein</fullName>
    </submittedName>
</protein>
<evidence type="ECO:0000313" key="1">
    <source>
        <dbReference type="EMBL" id="KAK5886032.1"/>
    </source>
</evidence>
<accession>A0AAN8BJM6</accession>
<keyword evidence="2" id="KW-1185">Reference proteome</keyword>
<dbReference type="AlphaFoldDB" id="A0AAN8BJM6"/>
<sequence>MAGVYNGYHEHRFPESIADKHRARGGGGGAGASLTFTASPPSIFCLSLQSLIVYDKSVFLLSQKELLGVGELKGGTSEVMKKIGLATLLFQLSTAEAEHSSRCWHHE</sequence>
<proteinExistence type="predicted"/>
<organism evidence="1 2">
    <name type="scientific">Champsocephalus esox</name>
    <name type="common">pike icefish</name>
    <dbReference type="NCBI Taxonomy" id="159716"/>
    <lineage>
        <taxon>Eukaryota</taxon>
        <taxon>Metazoa</taxon>
        <taxon>Chordata</taxon>
        <taxon>Craniata</taxon>
        <taxon>Vertebrata</taxon>
        <taxon>Euteleostomi</taxon>
        <taxon>Actinopterygii</taxon>
        <taxon>Neopterygii</taxon>
        <taxon>Teleostei</taxon>
        <taxon>Neoteleostei</taxon>
        <taxon>Acanthomorphata</taxon>
        <taxon>Eupercaria</taxon>
        <taxon>Perciformes</taxon>
        <taxon>Notothenioidei</taxon>
        <taxon>Channichthyidae</taxon>
        <taxon>Champsocephalus</taxon>
    </lineage>
</organism>
<dbReference type="Proteomes" id="UP001335648">
    <property type="component" value="Unassembled WGS sequence"/>
</dbReference>
<dbReference type="EMBL" id="JAULUE010002059">
    <property type="protein sequence ID" value="KAK5886032.1"/>
    <property type="molecule type" value="Genomic_DNA"/>
</dbReference>
<gene>
    <name evidence="1" type="ORF">CesoFtcFv8_017110</name>
</gene>
<name>A0AAN8BJM6_9TELE</name>
<comment type="caution">
    <text evidence="1">The sequence shown here is derived from an EMBL/GenBank/DDBJ whole genome shotgun (WGS) entry which is preliminary data.</text>
</comment>